<dbReference type="GO" id="GO:0030488">
    <property type="term" value="P:tRNA methylation"/>
    <property type="evidence" value="ECO:0007669"/>
    <property type="project" value="InterPro"/>
</dbReference>
<evidence type="ECO:0000313" key="11">
    <source>
        <dbReference type="EMBL" id="JAV05632.1"/>
    </source>
</evidence>
<dbReference type="PROSITE" id="PS51620">
    <property type="entry name" value="SAM_TRM61"/>
    <property type="match status" value="1"/>
</dbReference>
<dbReference type="AlphaFoldDB" id="A0A1L8DGP9"/>
<name>A0A1L8DGP9_9DIPT</name>
<comment type="catalytic activity">
    <reaction evidence="8">
        <text>adenosine(58) in tRNA + S-adenosyl-L-methionine = N(1)-methyladenosine(58) in tRNA + S-adenosyl-L-homocysteine + H(+)</text>
        <dbReference type="Rhea" id="RHEA:43152"/>
        <dbReference type="Rhea" id="RHEA-COMP:10365"/>
        <dbReference type="Rhea" id="RHEA-COMP:10366"/>
        <dbReference type="ChEBI" id="CHEBI:15378"/>
        <dbReference type="ChEBI" id="CHEBI:57856"/>
        <dbReference type="ChEBI" id="CHEBI:59789"/>
        <dbReference type="ChEBI" id="CHEBI:74411"/>
        <dbReference type="ChEBI" id="CHEBI:74491"/>
        <dbReference type="EC" id="2.1.1.220"/>
    </reaction>
</comment>
<keyword evidence="2 8" id="KW-0489">Methyltransferase</keyword>
<dbReference type="GO" id="GO:0031515">
    <property type="term" value="C:tRNA (m1A) methyltransferase complex"/>
    <property type="evidence" value="ECO:0007669"/>
    <property type="project" value="UniProtKB-UniRule"/>
</dbReference>
<accession>A0A1L8DGP9</accession>
<evidence type="ECO:0000256" key="9">
    <source>
        <dbReference type="PIRSR" id="PIRSR017269-1"/>
    </source>
</evidence>
<evidence type="ECO:0000256" key="3">
    <source>
        <dbReference type="ARBA" id="ARBA00022679"/>
    </source>
</evidence>
<feature type="binding site" evidence="9">
    <location>
        <position position="191"/>
    </location>
    <ligand>
        <name>S-adenosyl-L-methionine</name>
        <dbReference type="ChEBI" id="CHEBI:59789"/>
    </ligand>
</feature>
<keyword evidence="4 8" id="KW-0949">S-adenosyl-L-methionine</keyword>
<evidence type="ECO:0000256" key="7">
    <source>
        <dbReference type="ARBA" id="ARBA00048481"/>
    </source>
</evidence>
<feature type="binding site" evidence="9">
    <location>
        <begin position="122"/>
        <end position="125"/>
    </location>
    <ligand>
        <name>S-adenosyl-L-methionine</name>
        <dbReference type="ChEBI" id="CHEBI:59789"/>
    </ligand>
</feature>
<keyword evidence="5 8" id="KW-0819">tRNA processing</keyword>
<comment type="subcellular location">
    <subcellularLocation>
        <location evidence="1 8">Nucleus</location>
    </subcellularLocation>
</comment>
<dbReference type="InterPro" id="IPR029063">
    <property type="entry name" value="SAM-dependent_MTases_sf"/>
</dbReference>
<reference evidence="11" key="1">
    <citation type="submission" date="2016-12" db="EMBL/GenBank/DDBJ databases">
        <title>An insight into the sialome and mialome of the sand fly, Nyssomyia neivai.</title>
        <authorList>
            <person name="Sebastian V."/>
            <person name="Goulart T.M."/>
            <person name="Oliveira W."/>
            <person name="Calvo E."/>
            <person name="Oliveira L.F."/>
            <person name="Pinto M.C."/>
            <person name="Rosselino A.M."/>
            <person name="Ribeiro J.M."/>
        </authorList>
    </citation>
    <scope>NUCLEOTIDE SEQUENCE</scope>
</reference>
<dbReference type="SUPFAM" id="SSF53335">
    <property type="entry name" value="S-adenosyl-L-methionine-dependent methyltransferases"/>
    <property type="match status" value="1"/>
</dbReference>
<evidence type="ECO:0000256" key="2">
    <source>
        <dbReference type="ARBA" id="ARBA00022603"/>
    </source>
</evidence>
<keyword evidence="3 8" id="KW-0808">Transferase</keyword>
<keyword evidence="6 8" id="KW-0539">Nucleus</keyword>
<evidence type="ECO:0000256" key="6">
    <source>
        <dbReference type="ARBA" id="ARBA00023242"/>
    </source>
</evidence>
<dbReference type="PANTHER" id="PTHR12133">
    <property type="entry name" value="TRNA (ADENINE(58)-N(1))-METHYLTRANSFERASE"/>
    <property type="match status" value="1"/>
</dbReference>
<dbReference type="Gene3D" id="3.40.50.150">
    <property type="entry name" value="Vaccinia Virus protein VP39"/>
    <property type="match status" value="1"/>
</dbReference>
<dbReference type="EMBL" id="GFDF01008452">
    <property type="protein sequence ID" value="JAV05632.1"/>
    <property type="molecule type" value="Transcribed_RNA"/>
</dbReference>
<comment type="function">
    <text evidence="8">Catalytic subunit of tRNA (adenine-N(1)-)-methyltransferase, which catalyzes the formation of N(1)-methyladenine at position 58 (m1A58) in initiator methionyl-tRNA.</text>
</comment>
<dbReference type="PIRSF" id="PIRSF017269">
    <property type="entry name" value="GCD14"/>
    <property type="match status" value="1"/>
</dbReference>
<dbReference type="GO" id="GO:0160107">
    <property type="term" value="F:tRNA (adenine(58)-N1)-methyltransferase activity"/>
    <property type="evidence" value="ECO:0007669"/>
    <property type="project" value="UniProtKB-EC"/>
</dbReference>
<comment type="similarity">
    <text evidence="8">Belongs to the class I-like SAM-binding methyltransferase superfamily. TRM61 family.</text>
</comment>
<evidence type="ECO:0000256" key="8">
    <source>
        <dbReference type="PIRNR" id="PIRNR017269"/>
    </source>
</evidence>
<dbReference type="EC" id="2.1.1.220" evidence="8"/>
<dbReference type="FunFam" id="3.10.330.20:FF:000002">
    <property type="entry name" value="tRNA (adenine(58)-N(1))-methyltransferase catalytic subunit TRMT61A"/>
    <property type="match status" value="1"/>
</dbReference>
<organism evidence="11">
    <name type="scientific">Nyssomyia neivai</name>
    <dbReference type="NCBI Taxonomy" id="330878"/>
    <lineage>
        <taxon>Eukaryota</taxon>
        <taxon>Metazoa</taxon>
        <taxon>Ecdysozoa</taxon>
        <taxon>Arthropoda</taxon>
        <taxon>Hexapoda</taxon>
        <taxon>Insecta</taxon>
        <taxon>Pterygota</taxon>
        <taxon>Neoptera</taxon>
        <taxon>Endopterygota</taxon>
        <taxon>Diptera</taxon>
        <taxon>Nematocera</taxon>
        <taxon>Psychodoidea</taxon>
        <taxon>Psychodidae</taxon>
        <taxon>Nyssomyia</taxon>
    </lineage>
</organism>
<evidence type="ECO:0000259" key="10">
    <source>
        <dbReference type="Pfam" id="PF08704"/>
    </source>
</evidence>
<protein>
    <recommendedName>
        <fullName evidence="8">tRNA (adenine(58)-N(1))-methyltransferase catalytic subunit TRMT61A</fullName>
        <ecNumber evidence="8">2.1.1.220</ecNumber>
    </recommendedName>
</protein>
<dbReference type="Pfam" id="PF08704">
    <property type="entry name" value="GCD14"/>
    <property type="match status" value="1"/>
</dbReference>
<dbReference type="InterPro" id="IPR049470">
    <property type="entry name" value="TRM61_C"/>
</dbReference>
<evidence type="ECO:0000256" key="5">
    <source>
        <dbReference type="ARBA" id="ARBA00022694"/>
    </source>
</evidence>
<evidence type="ECO:0000256" key="1">
    <source>
        <dbReference type="ARBA" id="ARBA00004123"/>
    </source>
</evidence>
<sequence>MSFAGSKIYVEENDTVILYLSINNMHAVQVTAKLTNKDGKLVDNVFQTQFGALKLISLVGKEYGSKVKLTRGWAYVLQPSPELWTQTLPHRTQIIYTADISMILYQLEIKPGSVVIESGTGSGSLSHSLIRAVKSTGHLHTFDFHEVRSQMAREEFQQHGIGDFVTVYHRDVCTNGFTEELNGTVDAVFLDLPAPWLAVPHAVKAFKRSGGRFCSFSPCIEQSQRCCEALDTHKFAEIQTMEIIHMESIVKTRHIPVLELDFVKHKKAEGENEEKSQGHPQDVRKIVTTTHPQNLPGHTGFLTFATFPPNNFNCM</sequence>
<comment type="catalytic activity">
    <reaction evidence="7">
        <text>an adenosine in mRNA + S-adenosyl-L-methionine = an N(1)-methyladenosine in mRNA + S-adenosyl-L-homocysteine + H(+)</text>
        <dbReference type="Rhea" id="RHEA:55392"/>
        <dbReference type="Rhea" id="RHEA-COMP:12414"/>
        <dbReference type="Rhea" id="RHEA-COMP:12415"/>
        <dbReference type="ChEBI" id="CHEBI:15378"/>
        <dbReference type="ChEBI" id="CHEBI:57856"/>
        <dbReference type="ChEBI" id="CHEBI:59789"/>
        <dbReference type="ChEBI" id="CHEBI:74411"/>
        <dbReference type="ChEBI" id="CHEBI:74491"/>
    </reaction>
</comment>
<feature type="domain" description="tRNA (adenine(58)-N(1))-methyltransferase catalytic subunit TRM61 C-terminal" evidence="10">
    <location>
        <begin position="72"/>
        <end position="306"/>
    </location>
</feature>
<evidence type="ECO:0000256" key="4">
    <source>
        <dbReference type="ARBA" id="ARBA00022691"/>
    </source>
</evidence>
<dbReference type="GO" id="GO:0005634">
    <property type="term" value="C:nucleus"/>
    <property type="evidence" value="ECO:0007669"/>
    <property type="project" value="UniProtKB-SubCell"/>
</dbReference>
<proteinExistence type="inferred from homology"/>
<dbReference type="InterPro" id="IPR014816">
    <property type="entry name" value="tRNA_MeTrfase_Gcd14"/>
</dbReference>
<dbReference type="PANTHER" id="PTHR12133:SF2">
    <property type="entry name" value="TRNA (ADENINE(58)-N(1))-METHYLTRANSFERASE CATALYTIC SUBUNIT TRMT61A"/>
    <property type="match status" value="1"/>
</dbReference>
<dbReference type="Gene3D" id="3.10.330.20">
    <property type="match status" value="1"/>
</dbReference>
<feature type="binding site" evidence="9">
    <location>
        <position position="143"/>
    </location>
    <ligand>
        <name>S-adenosyl-L-methionine</name>
        <dbReference type="ChEBI" id="CHEBI:59789"/>
    </ligand>
</feature>